<dbReference type="EMBL" id="MHQO01000061">
    <property type="protein sequence ID" value="OHA05105.1"/>
    <property type="molecule type" value="Genomic_DNA"/>
</dbReference>
<evidence type="ECO:0000313" key="2">
    <source>
        <dbReference type="EMBL" id="OHA05105.1"/>
    </source>
</evidence>
<gene>
    <name evidence="2" type="ORF">A2934_05075</name>
</gene>
<dbReference type="Proteomes" id="UP000177982">
    <property type="component" value="Unassembled WGS sequence"/>
</dbReference>
<proteinExistence type="predicted"/>
<evidence type="ECO:0000256" key="1">
    <source>
        <dbReference type="SAM" id="Phobius"/>
    </source>
</evidence>
<sequence length="347" mass="39788">MQKVNGQLITLVMGQAKRAPKGEAIEFKSLKSAPHYFEEIIPKQFLVASEKQSIPEYNGLPAQEVEYSIKMYAPDILIIEAVVNLEDVFAENVLSLQDSLLENCYKIFERRRGKKEVTEEYSVIAVGKYSGGPEQFFSMSDKIAGFLKSETLPLDKKEIKSTLATSIKYAKNDLVIIDWDGAFIFDPEGDFASTIELLELANYQLLRYRILDSFFEGRLKHVADVFARAQQKTYLFGGVEIRNALKTIIEVRATSLSEFLSLDRDIKLIGDWYSARLYDMAGAKFKFSEWRTQIKDKLEALEDIYSIASERFSLSWERIELIGWFVLLFGWTIILIADLYFAFIGTR</sequence>
<feature type="transmembrane region" description="Helical" evidence="1">
    <location>
        <begin position="321"/>
        <end position="343"/>
    </location>
</feature>
<keyword evidence="1" id="KW-0472">Membrane</keyword>
<evidence type="ECO:0000313" key="3">
    <source>
        <dbReference type="Proteomes" id="UP000177982"/>
    </source>
</evidence>
<keyword evidence="1" id="KW-0812">Transmembrane</keyword>
<evidence type="ECO:0008006" key="4">
    <source>
        <dbReference type="Google" id="ProtNLM"/>
    </source>
</evidence>
<dbReference type="AlphaFoldDB" id="A0A1G2L077"/>
<reference evidence="2 3" key="1">
    <citation type="journal article" date="2016" name="Nat. Commun.">
        <title>Thousands of microbial genomes shed light on interconnected biogeochemical processes in an aquifer system.</title>
        <authorList>
            <person name="Anantharaman K."/>
            <person name="Brown C.T."/>
            <person name="Hug L.A."/>
            <person name="Sharon I."/>
            <person name="Castelle C.J."/>
            <person name="Probst A.J."/>
            <person name="Thomas B.C."/>
            <person name="Singh A."/>
            <person name="Wilkins M.J."/>
            <person name="Karaoz U."/>
            <person name="Brodie E.L."/>
            <person name="Williams K.H."/>
            <person name="Hubbard S.S."/>
            <person name="Banfield J.F."/>
        </authorList>
    </citation>
    <scope>NUCLEOTIDE SEQUENCE [LARGE SCALE GENOMIC DNA]</scope>
</reference>
<protein>
    <recommendedName>
        <fullName evidence="4">DUF155 domain-containing protein</fullName>
    </recommendedName>
</protein>
<keyword evidence="1" id="KW-1133">Transmembrane helix</keyword>
<name>A0A1G2L077_9BACT</name>
<organism evidence="2 3">
    <name type="scientific">Candidatus Sungbacteria bacterium RIFCSPLOWO2_01_FULL_47_10</name>
    <dbReference type="NCBI Taxonomy" id="1802276"/>
    <lineage>
        <taxon>Bacteria</taxon>
        <taxon>Candidatus Sungiibacteriota</taxon>
    </lineage>
</organism>
<comment type="caution">
    <text evidence="2">The sequence shown here is derived from an EMBL/GenBank/DDBJ whole genome shotgun (WGS) entry which is preliminary data.</text>
</comment>
<accession>A0A1G2L077</accession>